<sequence length="168" mass="16509">MQRMRDGTYVVNYQVAEAPVAVPRMVGVGAANDDRGTGLIPFAPAHLQQQNRRGIAAPLSSSSSAAAAGFAGMGDMDVTMDDLGMDPAGSFPSQSGPPAYPLAARSAAALGSDLVSPGGGPSSTSSAAATNAANNAAATGGPTGGGVEGQSTTLTGHFAMDVTDLWGV</sequence>
<feature type="non-terminal residue" evidence="2">
    <location>
        <position position="168"/>
    </location>
</feature>
<name>A0A1Y2HMA1_9FUNG</name>
<evidence type="ECO:0000313" key="2">
    <source>
        <dbReference type="EMBL" id="ORZ35720.1"/>
    </source>
</evidence>
<dbReference type="Proteomes" id="UP000193411">
    <property type="component" value="Unassembled WGS sequence"/>
</dbReference>
<gene>
    <name evidence="2" type="ORF">BCR44DRAFT_1528574</name>
</gene>
<dbReference type="AlphaFoldDB" id="A0A1Y2HMA1"/>
<comment type="caution">
    <text evidence="2">The sequence shown here is derived from an EMBL/GenBank/DDBJ whole genome shotgun (WGS) entry which is preliminary data.</text>
</comment>
<reference evidence="2 3" key="1">
    <citation type="submission" date="2016-07" db="EMBL/GenBank/DDBJ databases">
        <title>Pervasive Adenine N6-methylation of Active Genes in Fungi.</title>
        <authorList>
            <consortium name="DOE Joint Genome Institute"/>
            <person name="Mondo S.J."/>
            <person name="Dannebaum R.O."/>
            <person name="Kuo R.C."/>
            <person name="Labutti K."/>
            <person name="Haridas S."/>
            <person name="Kuo A."/>
            <person name="Salamov A."/>
            <person name="Ahrendt S.R."/>
            <person name="Lipzen A."/>
            <person name="Sullivan W."/>
            <person name="Andreopoulos W.B."/>
            <person name="Clum A."/>
            <person name="Lindquist E."/>
            <person name="Daum C."/>
            <person name="Ramamoorthy G.K."/>
            <person name="Gryganskyi A."/>
            <person name="Culley D."/>
            <person name="Magnuson J.K."/>
            <person name="James T.Y."/>
            <person name="O'Malley M.A."/>
            <person name="Stajich J.E."/>
            <person name="Spatafora J.W."/>
            <person name="Visel A."/>
            <person name="Grigoriev I.V."/>
        </authorList>
    </citation>
    <scope>NUCLEOTIDE SEQUENCE [LARGE SCALE GENOMIC DNA]</scope>
    <source>
        <strain evidence="2 3">PL171</strain>
    </source>
</reference>
<feature type="compositionally biased region" description="Low complexity" evidence="1">
    <location>
        <begin position="122"/>
        <end position="140"/>
    </location>
</feature>
<dbReference type="EMBL" id="MCFL01000021">
    <property type="protein sequence ID" value="ORZ35720.1"/>
    <property type="molecule type" value="Genomic_DNA"/>
</dbReference>
<accession>A0A1Y2HMA1</accession>
<proteinExistence type="predicted"/>
<evidence type="ECO:0000256" key="1">
    <source>
        <dbReference type="SAM" id="MobiDB-lite"/>
    </source>
</evidence>
<feature type="region of interest" description="Disordered" evidence="1">
    <location>
        <begin position="114"/>
        <end position="152"/>
    </location>
</feature>
<keyword evidence="3" id="KW-1185">Reference proteome</keyword>
<protein>
    <submittedName>
        <fullName evidence="2">Uncharacterized protein</fullName>
    </submittedName>
</protein>
<evidence type="ECO:0000313" key="3">
    <source>
        <dbReference type="Proteomes" id="UP000193411"/>
    </source>
</evidence>
<organism evidence="2 3">
    <name type="scientific">Catenaria anguillulae PL171</name>
    <dbReference type="NCBI Taxonomy" id="765915"/>
    <lineage>
        <taxon>Eukaryota</taxon>
        <taxon>Fungi</taxon>
        <taxon>Fungi incertae sedis</taxon>
        <taxon>Blastocladiomycota</taxon>
        <taxon>Blastocladiomycetes</taxon>
        <taxon>Blastocladiales</taxon>
        <taxon>Catenariaceae</taxon>
        <taxon>Catenaria</taxon>
    </lineage>
</organism>